<feature type="binding site" evidence="11">
    <location>
        <position position="177"/>
    </location>
    <ligand>
        <name>alpha-D-mannose 1-phosphate</name>
        <dbReference type="ChEBI" id="CHEBI:58409"/>
    </ligand>
</feature>
<feature type="binding site" evidence="12">
    <location>
        <position position="4"/>
    </location>
    <ligand>
        <name>Mg(2+)</name>
        <dbReference type="ChEBI" id="CHEBI:18420"/>
        <label>1</label>
    </ligand>
</feature>
<dbReference type="InterPro" id="IPR005002">
    <property type="entry name" value="PMM"/>
</dbReference>
<protein>
    <recommendedName>
        <fullName evidence="5">phosphomannomutase</fullName>
        <ecNumber evidence="5">5.4.2.8</ecNumber>
    </recommendedName>
</protein>
<dbReference type="Pfam" id="PF03332">
    <property type="entry name" value="PMM"/>
    <property type="match status" value="1"/>
</dbReference>
<dbReference type="NCBIfam" id="TIGR01484">
    <property type="entry name" value="HAD-SF-IIB"/>
    <property type="match status" value="1"/>
</dbReference>
<evidence type="ECO:0000256" key="6">
    <source>
        <dbReference type="ARBA" id="ARBA00022490"/>
    </source>
</evidence>
<dbReference type="SUPFAM" id="SSF56784">
    <property type="entry name" value="HAD-like"/>
    <property type="match status" value="1"/>
</dbReference>
<keyword evidence="6" id="KW-0963">Cytoplasm</keyword>
<evidence type="ECO:0000256" key="7">
    <source>
        <dbReference type="ARBA" id="ARBA00022723"/>
    </source>
</evidence>
<name>A0A1B1NEG9_9MICO</name>
<dbReference type="AlphaFoldDB" id="A0A1B1NEG9"/>
<dbReference type="UniPathway" id="UPA00126">
    <property type="reaction ID" value="UER00424"/>
</dbReference>
<dbReference type="PATRIC" id="fig|1758689.4.peg.2535"/>
<comment type="subcellular location">
    <subcellularLocation>
        <location evidence="1">Cytoplasm</location>
    </subcellularLocation>
</comment>
<dbReference type="InterPro" id="IPR043169">
    <property type="entry name" value="PMM_cap"/>
</dbReference>
<comment type="similarity">
    <text evidence="3">Belongs to the eukaryotic PMM family.</text>
</comment>
<feature type="binding site" evidence="12">
    <location>
        <position position="210"/>
    </location>
    <ligand>
        <name>Mg(2+)</name>
        <dbReference type="ChEBI" id="CHEBI:18420"/>
        <label>1</label>
    </ligand>
</feature>
<evidence type="ECO:0000256" key="1">
    <source>
        <dbReference type="ARBA" id="ARBA00004496"/>
    </source>
</evidence>
<feature type="active site" description="Proton donor/acceptor" evidence="10">
    <location>
        <position position="6"/>
    </location>
</feature>
<dbReference type="Proteomes" id="UP000092482">
    <property type="component" value="Chromosome"/>
</dbReference>
<evidence type="ECO:0000313" key="13">
    <source>
        <dbReference type="EMBL" id="ANS79820.1"/>
    </source>
</evidence>
<proteinExistence type="inferred from homology"/>
<feature type="binding site" evidence="12">
    <location>
        <position position="6"/>
    </location>
    <ligand>
        <name>Mg(2+)</name>
        <dbReference type="ChEBI" id="CHEBI:18420"/>
        <label>1</label>
    </ligand>
</feature>
<keyword evidence="8 12" id="KW-0460">Magnesium</keyword>
<dbReference type="EMBL" id="CP014989">
    <property type="protein sequence ID" value="ANS79820.1"/>
    <property type="molecule type" value="Genomic_DNA"/>
</dbReference>
<evidence type="ECO:0000313" key="14">
    <source>
        <dbReference type="Proteomes" id="UP000092482"/>
    </source>
</evidence>
<dbReference type="Gene3D" id="3.40.50.1000">
    <property type="entry name" value="HAD superfamily/HAD-like"/>
    <property type="match status" value="1"/>
</dbReference>
<dbReference type="STRING" id="1758689.SGUI_2424"/>
<dbReference type="Gene3D" id="3.30.1240.20">
    <property type="match status" value="1"/>
</dbReference>
<organism evidence="13 14">
    <name type="scientific">Serinicoccus hydrothermalis</name>
    <dbReference type="NCBI Taxonomy" id="1758689"/>
    <lineage>
        <taxon>Bacteria</taxon>
        <taxon>Bacillati</taxon>
        <taxon>Actinomycetota</taxon>
        <taxon>Actinomycetes</taxon>
        <taxon>Micrococcales</taxon>
        <taxon>Ornithinimicrobiaceae</taxon>
        <taxon>Serinicoccus</taxon>
    </lineage>
</organism>
<gene>
    <name evidence="13" type="ORF">SGUI_2424</name>
</gene>
<dbReference type="GO" id="GO:0046872">
    <property type="term" value="F:metal ion binding"/>
    <property type="evidence" value="ECO:0007669"/>
    <property type="project" value="UniProtKB-KW"/>
</dbReference>
<accession>A0A1B1NEG9</accession>
<evidence type="ECO:0000256" key="11">
    <source>
        <dbReference type="PIRSR" id="PIRSR605002-2"/>
    </source>
</evidence>
<keyword evidence="14" id="KW-1185">Reference proteome</keyword>
<evidence type="ECO:0000256" key="3">
    <source>
        <dbReference type="ARBA" id="ARBA00009736"/>
    </source>
</evidence>
<evidence type="ECO:0000256" key="12">
    <source>
        <dbReference type="PIRSR" id="PIRSR605002-3"/>
    </source>
</evidence>
<comment type="subunit">
    <text evidence="4">Homodimer.</text>
</comment>
<comment type="pathway">
    <text evidence="2">Nucleotide-sugar biosynthesis; GDP-alpha-D-mannose biosynthesis; alpha-D-mannose 1-phosphate from D-fructose 6-phosphate: step 2/2.</text>
</comment>
<dbReference type="InterPro" id="IPR023214">
    <property type="entry name" value="HAD_sf"/>
</dbReference>
<dbReference type="InterPro" id="IPR036412">
    <property type="entry name" value="HAD-like_sf"/>
</dbReference>
<evidence type="ECO:0000256" key="5">
    <source>
        <dbReference type="ARBA" id="ARBA00012730"/>
    </source>
</evidence>
<dbReference type="GO" id="GO:0009298">
    <property type="term" value="P:GDP-mannose biosynthetic process"/>
    <property type="evidence" value="ECO:0007669"/>
    <property type="project" value="UniProtKB-UniPathway"/>
</dbReference>
<feature type="binding site" evidence="11">
    <location>
        <position position="126"/>
    </location>
    <ligand>
        <name>alpha-D-mannose 1-phosphate</name>
        <dbReference type="ChEBI" id="CHEBI:58409"/>
    </ligand>
</feature>
<dbReference type="GO" id="GO:0016791">
    <property type="term" value="F:phosphatase activity"/>
    <property type="evidence" value="ECO:0007669"/>
    <property type="project" value="UniProtKB-ARBA"/>
</dbReference>
<dbReference type="InterPro" id="IPR006379">
    <property type="entry name" value="HAD-SF_hydro_IIB"/>
</dbReference>
<dbReference type="GO" id="GO:0004615">
    <property type="term" value="F:phosphomannomutase activity"/>
    <property type="evidence" value="ECO:0007669"/>
    <property type="project" value="UniProtKB-EC"/>
</dbReference>
<dbReference type="KEGG" id="serj:SGUI_2424"/>
<feature type="active site" description="Nucleophile" evidence="10">
    <location>
        <position position="4"/>
    </location>
</feature>
<evidence type="ECO:0000256" key="9">
    <source>
        <dbReference type="ARBA" id="ARBA00023235"/>
    </source>
</evidence>
<evidence type="ECO:0000256" key="8">
    <source>
        <dbReference type="ARBA" id="ARBA00022842"/>
    </source>
</evidence>
<keyword evidence="9" id="KW-0413">Isomerase</keyword>
<keyword evidence="7 12" id="KW-0479">Metal-binding</keyword>
<comment type="cofactor">
    <cofactor evidence="12">
        <name>Mg(2+)</name>
        <dbReference type="ChEBI" id="CHEBI:18420"/>
    </cofactor>
</comment>
<reference evidence="13 14" key="1">
    <citation type="submission" date="2016-03" db="EMBL/GenBank/DDBJ databases">
        <title>Shallow-sea hydrothermal system.</title>
        <authorList>
            <person name="Tang K."/>
        </authorList>
    </citation>
    <scope>NUCLEOTIDE SEQUENCE [LARGE SCALE GENOMIC DNA]</scope>
    <source>
        <strain evidence="13 14">JLT9</strain>
    </source>
</reference>
<evidence type="ECO:0000256" key="10">
    <source>
        <dbReference type="PIRSR" id="PIRSR605002-1"/>
    </source>
</evidence>
<dbReference type="GO" id="GO:0005737">
    <property type="term" value="C:cytoplasm"/>
    <property type="evidence" value="ECO:0007669"/>
    <property type="project" value="UniProtKB-SubCell"/>
</dbReference>
<evidence type="ECO:0000256" key="2">
    <source>
        <dbReference type="ARBA" id="ARBA00004699"/>
    </source>
</evidence>
<dbReference type="EC" id="5.4.2.8" evidence="5"/>
<sequence>MAFDLDDTLAPSKSPVPEVTATALSELTAVVPVCVISGGSFEQFREQLLARLPTPATGWGGLHLMPTCGTRYYRRAAGAADWALVESRELDPARRRRAVHVVEETARELGLWEPEDRVTGARIEDRGSQVTFSALGQQAAIADKQAWDPDGARRTLLARHLAQRLPDLEVRVGGSTSVDLTERGVDKAYGVGRFAREVGADPREVLFVGDRLDPLGNDYPVLRLGVQARPVADHHETVQVLRELLQRLRGTSPGRA</sequence>
<feature type="binding site" evidence="11">
    <location>
        <position position="179"/>
    </location>
    <ligand>
        <name>alpha-D-mannose 1-phosphate</name>
        <dbReference type="ChEBI" id="CHEBI:58409"/>
    </ligand>
</feature>
<evidence type="ECO:0000256" key="4">
    <source>
        <dbReference type="ARBA" id="ARBA00011738"/>
    </source>
</evidence>